<evidence type="ECO:0000313" key="2">
    <source>
        <dbReference type="EMBL" id="OGY74114.1"/>
    </source>
</evidence>
<name>A0A1G2AB81_9BACT</name>
<dbReference type="AlphaFoldDB" id="A0A1G2AB81"/>
<comment type="caution">
    <text evidence="2">The sequence shown here is derived from an EMBL/GenBank/DDBJ whole genome shotgun (WGS) entry which is preliminary data.</text>
</comment>
<dbReference type="InterPro" id="IPR051319">
    <property type="entry name" value="Oligoribo/pAp-PDE_c-di-AMP_PDE"/>
</dbReference>
<reference evidence="2 3" key="1">
    <citation type="journal article" date="2016" name="Nat. Commun.">
        <title>Thousands of microbial genomes shed light on interconnected biogeochemical processes in an aquifer system.</title>
        <authorList>
            <person name="Anantharaman K."/>
            <person name="Brown C.T."/>
            <person name="Hug L.A."/>
            <person name="Sharon I."/>
            <person name="Castelle C.J."/>
            <person name="Probst A.J."/>
            <person name="Thomas B.C."/>
            <person name="Singh A."/>
            <person name="Wilkins M.J."/>
            <person name="Karaoz U."/>
            <person name="Brodie E.L."/>
            <person name="Williams K.H."/>
            <person name="Hubbard S.S."/>
            <person name="Banfield J.F."/>
        </authorList>
    </citation>
    <scope>NUCLEOTIDE SEQUENCE [LARGE SCALE GENOMIC DNA]</scope>
</reference>
<protein>
    <recommendedName>
        <fullName evidence="1">DDH domain-containing protein</fullName>
    </recommendedName>
</protein>
<dbReference type="SUPFAM" id="SSF64182">
    <property type="entry name" value="DHH phosphoesterases"/>
    <property type="match status" value="1"/>
</dbReference>
<accession>A0A1G2AB81</accession>
<dbReference type="PANTHER" id="PTHR47618:SF1">
    <property type="entry name" value="BIFUNCTIONAL OLIGORIBONUCLEASE AND PAP PHOSPHATASE NRNA"/>
    <property type="match status" value="1"/>
</dbReference>
<evidence type="ECO:0000259" key="1">
    <source>
        <dbReference type="Pfam" id="PF01368"/>
    </source>
</evidence>
<dbReference type="Proteomes" id="UP000178315">
    <property type="component" value="Unassembled WGS sequence"/>
</dbReference>
<dbReference type="Pfam" id="PF01368">
    <property type="entry name" value="DHH"/>
    <property type="match status" value="1"/>
</dbReference>
<feature type="domain" description="DDH" evidence="1">
    <location>
        <begin position="9"/>
        <end position="203"/>
    </location>
</feature>
<gene>
    <name evidence="2" type="ORF">A3H61_04235</name>
</gene>
<dbReference type="InterPro" id="IPR001667">
    <property type="entry name" value="DDH_dom"/>
</dbReference>
<dbReference type="InterPro" id="IPR038763">
    <property type="entry name" value="DHH_sf"/>
</dbReference>
<dbReference type="PANTHER" id="PTHR47618">
    <property type="entry name" value="BIFUNCTIONAL OLIGORIBONUCLEASE AND PAP PHOSPHATASE NRNA"/>
    <property type="match status" value="1"/>
</dbReference>
<organism evidence="2 3">
    <name type="scientific">Candidatus Jacksonbacteria bacterium RIFCSPLOWO2_02_FULL_44_20</name>
    <dbReference type="NCBI Taxonomy" id="1798460"/>
    <lineage>
        <taxon>Bacteria</taxon>
        <taxon>Candidatus Jacksoniibacteriota</taxon>
    </lineage>
</organism>
<evidence type="ECO:0000313" key="3">
    <source>
        <dbReference type="Proteomes" id="UP000178315"/>
    </source>
</evidence>
<proteinExistence type="predicted"/>
<dbReference type="EMBL" id="MHJU01000003">
    <property type="protein sequence ID" value="OGY74114.1"/>
    <property type="molecule type" value="Genomic_DNA"/>
</dbReference>
<dbReference type="Gene3D" id="3.90.1640.10">
    <property type="entry name" value="inorganic pyrophosphatase (n-terminal core)"/>
    <property type="match status" value="1"/>
</dbReference>
<sequence>MEYIKQSRRVVVALDKKISADTLGAAYSITRILERYEKQFQVTIEQSSDIYGFLTENMAVTSGLKQARRLVVTLDIREQGLDKFYYTVDEQKSKLDIYIVPKNGFFNPDDVRVGQGGFEYDLIITLGATDLNSLGSVYEGNAAFFHETPIINIDHRAANELFGEINLVEPTKSSTSEIVFDFMEACARENITQTVATSLLAGILERTESFRAPTLAPQTLEKAGRLMALKADRERIVRELFYNKSLPLMKLWGRVLARLKEDTLKRLYWSIIATDDYARAGAEPVLVDKVFEDVLRYLPREATILLFSEFNGAVMILAYSGNSNILLPELFAAYKPITFEHGVKCRIFGRDLLELEKEAIDLFVI</sequence>